<feature type="domain" description="MobA/VirD2-like nuclease" evidence="2">
    <location>
        <begin position="21"/>
        <end position="153"/>
    </location>
</feature>
<dbReference type="InterPro" id="IPR054462">
    <property type="entry name" value="TraI_M"/>
</dbReference>
<dbReference type="OrthoDB" id="279005at2"/>
<dbReference type="InterPro" id="IPR049751">
    <property type="entry name" value="TraI/MobA_relaxases"/>
</dbReference>
<dbReference type="EMBL" id="LSZO01000193">
    <property type="protein sequence ID" value="KXU35663.1"/>
    <property type="molecule type" value="Genomic_DNA"/>
</dbReference>
<feature type="compositionally biased region" description="Basic and acidic residues" evidence="1">
    <location>
        <begin position="682"/>
        <end position="699"/>
    </location>
</feature>
<feature type="domain" description="Large polyvalent protein-associated" evidence="3">
    <location>
        <begin position="468"/>
        <end position="557"/>
    </location>
</feature>
<feature type="domain" description="TraI-like middle" evidence="4">
    <location>
        <begin position="166"/>
        <end position="254"/>
    </location>
</feature>
<keyword evidence="6" id="KW-1185">Reference proteome</keyword>
<accession>A0A139SM62</accession>
<feature type="compositionally biased region" description="Polar residues" evidence="1">
    <location>
        <begin position="585"/>
        <end position="594"/>
    </location>
</feature>
<feature type="region of interest" description="Disordered" evidence="1">
    <location>
        <begin position="671"/>
        <end position="699"/>
    </location>
</feature>
<evidence type="ECO:0000313" key="6">
    <source>
        <dbReference type="Proteomes" id="UP000072660"/>
    </source>
</evidence>
<name>A0A139SM62_9GAMM</name>
<dbReference type="Pfam" id="PF18821">
    <property type="entry name" value="LPD7"/>
    <property type="match status" value="1"/>
</dbReference>
<sequence>IAKHIAMHSLAKSSFAGLVNYITDDQSKNHRLGEVSMTNCMADELDIAVEEVRATQTLNTRAKSDKTFHLLVSFRPDEKPSAEVLKAVEARLCEGLGFAEHQRISAVHNDTDNLHIHIAINKIHPERLTIHEPYYPYKTLAKLCASLEQEYGLEVDNHEPRRTVAEGRAMDMEAHSGIESLLGWIKRECLSEIKAANSWQQLHQVMQENGLELRARANGVVFESQKTGTQVKASSVSRDLSKSKLEKRLGAFEAAKEKATEPIEPIQSATPIKPAAPKKQYEKKPVRFGVDTTLLYARYQNEQKQRTHIQKTRLEQLRKQKAKRIADAKGSASIRRGLIKRMGGRGLAKKIFYAQVSSSLLGDIGKINAEYRQSCQALYQENSRASWADWLKQQAIQGDSEALSALRSRGSAKGFKNRALHSVQGGRAGAVPSATKAQTTTPQRAADLFGLGVSVPKAQYKPALSVPVQDNITKKGTVIYRVGASSVRDNGNGLQVASTARPKEMQQALQFAAQRYGSQLSLTGDLLFKAQMVRAAVDGHLQVSFADPLLEKKRQQLMEDKQRGQSIGAGQHRGRTGRLAANHGQAATNTQGRGSHTARAPKQDTGRFGTPPPPVARDRLHGLSERALAGLKTGIEMLLPPAVSIFFQQSAAESHSLLRRGAAGITNRLSDWAQALKPSPQAKEKSQAQGHHQDGGRSR</sequence>
<dbReference type="AlphaFoldDB" id="A0A139SM62"/>
<feature type="non-terminal residue" evidence="5">
    <location>
        <position position="1"/>
    </location>
</feature>
<dbReference type="NCBIfam" id="NF041893">
    <property type="entry name" value="TraI_MobP_relax"/>
    <property type="match status" value="1"/>
</dbReference>
<evidence type="ECO:0000256" key="1">
    <source>
        <dbReference type="SAM" id="MobiDB-lite"/>
    </source>
</evidence>
<evidence type="ECO:0000259" key="4">
    <source>
        <dbReference type="Pfam" id="PF22863"/>
    </source>
</evidence>
<dbReference type="InterPro" id="IPR005094">
    <property type="entry name" value="Endonuclease_MobA/VirD2"/>
</dbReference>
<reference evidence="5 6" key="1">
    <citation type="submission" date="2016-02" db="EMBL/GenBank/DDBJ databases">
        <authorList>
            <person name="Wen L."/>
            <person name="He K."/>
            <person name="Yang H."/>
        </authorList>
    </citation>
    <scope>NUCLEOTIDE SEQUENCE [LARGE SCALE GENOMIC DNA]</scope>
    <source>
        <strain evidence="5 6">CV58</strain>
    </source>
</reference>
<dbReference type="Proteomes" id="UP000072660">
    <property type="component" value="Unassembled WGS sequence"/>
</dbReference>
<dbReference type="Pfam" id="PF22863">
    <property type="entry name" value="TraI_middle"/>
    <property type="match status" value="1"/>
</dbReference>
<dbReference type="InterPro" id="IPR040677">
    <property type="entry name" value="LPD7"/>
</dbReference>
<comment type="caution">
    <text evidence="5">The sequence shown here is derived from an EMBL/GenBank/DDBJ whole genome shotgun (WGS) entry which is preliminary data.</text>
</comment>
<proteinExistence type="predicted"/>
<organism evidence="5 6">
    <name type="scientific">Ventosimonas gracilis</name>
    <dbReference type="NCBI Taxonomy" id="1680762"/>
    <lineage>
        <taxon>Bacteria</taxon>
        <taxon>Pseudomonadati</taxon>
        <taxon>Pseudomonadota</taxon>
        <taxon>Gammaproteobacteria</taxon>
        <taxon>Pseudomonadales</taxon>
        <taxon>Ventosimonadaceae</taxon>
        <taxon>Ventosimonas</taxon>
    </lineage>
</organism>
<evidence type="ECO:0000313" key="5">
    <source>
        <dbReference type="EMBL" id="KXU35663.1"/>
    </source>
</evidence>
<gene>
    <name evidence="5" type="ORF">AXE65_06235</name>
</gene>
<protein>
    <submittedName>
        <fullName evidence="5">Uncharacterized protein</fullName>
    </submittedName>
</protein>
<dbReference type="Pfam" id="PF03432">
    <property type="entry name" value="Relaxase"/>
    <property type="match status" value="1"/>
</dbReference>
<feature type="region of interest" description="Disordered" evidence="1">
    <location>
        <begin position="558"/>
        <end position="616"/>
    </location>
</feature>
<evidence type="ECO:0000259" key="3">
    <source>
        <dbReference type="Pfam" id="PF18821"/>
    </source>
</evidence>
<dbReference type="RefSeq" id="WP_068392397.1">
    <property type="nucleotide sequence ID" value="NZ_LSZO01000193.1"/>
</dbReference>
<evidence type="ECO:0000259" key="2">
    <source>
        <dbReference type="Pfam" id="PF03432"/>
    </source>
</evidence>